<accession>A0A1C9CC35</accession>
<evidence type="ECO:0000259" key="1">
    <source>
        <dbReference type="Pfam" id="PF14251"/>
    </source>
</evidence>
<proteinExistence type="predicted"/>
<geneLocation type="plastid" evidence="2"/>
<keyword evidence="2" id="KW-0934">Plastid</keyword>
<protein>
    <recommendedName>
        <fullName evidence="1">DUF4346 domain-containing protein</fullName>
    </recommendedName>
</protein>
<gene>
    <name evidence="2" type="primary">orf83</name>
    <name evidence="2" type="ORF">Aspa_071</name>
</gene>
<evidence type="ECO:0000313" key="2">
    <source>
        <dbReference type="EMBL" id="AOM65950.1"/>
    </source>
</evidence>
<dbReference type="RefSeq" id="YP_009294467.1">
    <property type="nucleotide sequence ID" value="NC_031148.1"/>
</dbReference>
<dbReference type="Pfam" id="PF14251">
    <property type="entry name" value="PterinBD-DUF4346"/>
    <property type="match status" value="1"/>
</dbReference>
<organism evidence="2">
    <name type="scientific">Asparagopsis taxiformis</name>
    <dbReference type="NCBI Taxonomy" id="260499"/>
    <lineage>
        <taxon>Eukaryota</taxon>
        <taxon>Rhodophyta</taxon>
        <taxon>Florideophyceae</taxon>
        <taxon>Rhodymeniophycidae</taxon>
        <taxon>Bonnemaisoniales</taxon>
        <taxon>Bonnemaisoniaceae</taxon>
        <taxon>Asparagopsis</taxon>
    </lineage>
</organism>
<dbReference type="AlphaFoldDB" id="A0A1C9CC35"/>
<dbReference type="EMBL" id="KX284717">
    <property type="protein sequence ID" value="AOM65950.1"/>
    <property type="molecule type" value="Genomic_DNA"/>
</dbReference>
<reference evidence="2" key="1">
    <citation type="journal article" date="2016" name="BMC Biol.">
        <title>Parallel evolution of highly conserved plastid genome architecture in red seaweeds and seed plants.</title>
        <authorList>
            <person name="Lee J."/>
            <person name="Cho C.H."/>
            <person name="Park S.I."/>
            <person name="Choi J.W."/>
            <person name="Song H.S."/>
            <person name="West J.A."/>
            <person name="Bhattacharya D."/>
            <person name="Yoon H.S."/>
        </authorList>
    </citation>
    <scope>NUCLEOTIDE SEQUENCE</scope>
</reference>
<name>A0A1C9CC35_9FLOR</name>
<sequence length="86" mass="10181">MDNFYFLIRVISDDMIALYYFHHSKNLQKIEMPICFTSKNAILMYKLLSYHVNVSRKISLSHSLYLGKEIYKAELARVVGQVYIQD</sequence>
<dbReference type="InterPro" id="IPR025595">
    <property type="entry name" value="PterinBD-DUF4346"/>
</dbReference>
<dbReference type="GeneID" id="29070594"/>
<feature type="domain" description="DUF4346" evidence="1">
    <location>
        <begin position="5"/>
        <end position="86"/>
    </location>
</feature>